<accession>A0A6M2DBN0</accession>
<dbReference type="AlphaFoldDB" id="A0A6M2DBN0"/>
<evidence type="ECO:0000256" key="1">
    <source>
        <dbReference type="SAM" id="MobiDB-lite"/>
    </source>
</evidence>
<feature type="chain" id="PRO_5026724188" evidence="2">
    <location>
        <begin position="39"/>
        <end position="126"/>
    </location>
</feature>
<protein>
    <submittedName>
        <fullName evidence="3">Putative secreted protein</fullName>
    </submittedName>
</protein>
<organism evidence="3">
    <name type="scientific">Rhipicephalus microplus</name>
    <name type="common">Cattle tick</name>
    <name type="synonym">Boophilus microplus</name>
    <dbReference type="NCBI Taxonomy" id="6941"/>
    <lineage>
        <taxon>Eukaryota</taxon>
        <taxon>Metazoa</taxon>
        <taxon>Ecdysozoa</taxon>
        <taxon>Arthropoda</taxon>
        <taxon>Chelicerata</taxon>
        <taxon>Arachnida</taxon>
        <taxon>Acari</taxon>
        <taxon>Parasitiformes</taxon>
        <taxon>Ixodida</taxon>
        <taxon>Ixodoidea</taxon>
        <taxon>Ixodidae</taxon>
        <taxon>Rhipicephalinae</taxon>
        <taxon>Rhipicephalus</taxon>
        <taxon>Boophilus</taxon>
    </lineage>
</organism>
<keyword evidence="2" id="KW-0732">Signal</keyword>
<evidence type="ECO:0000313" key="3">
    <source>
        <dbReference type="EMBL" id="NOV42631.1"/>
    </source>
</evidence>
<feature type="region of interest" description="Disordered" evidence="1">
    <location>
        <begin position="52"/>
        <end position="71"/>
    </location>
</feature>
<dbReference type="EMBL" id="GHWJ01009894">
    <property type="protein sequence ID" value="NOV42631.1"/>
    <property type="molecule type" value="Transcribed_RNA"/>
</dbReference>
<feature type="signal peptide" evidence="2">
    <location>
        <begin position="1"/>
        <end position="38"/>
    </location>
</feature>
<name>A0A6M2DBN0_RHIMP</name>
<proteinExistence type="predicted"/>
<reference evidence="3" key="1">
    <citation type="submission" date="2019-09" db="EMBL/GenBank/DDBJ databases">
        <title>Organ-specific transcriptomic study of the physiology of the cattle tick, Rhipicephalus microplus.</title>
        <authorList>
            <person name="Tirloni L."/>
            <person name="Braz G."/>
            <person name="Gandara A.C.P."/>
            <person name="Sabadin G.A."/>
            <person name="da Silva R.M."/>
            <person name="Guizzo M.G."/>
            <person name="Machado J.A."/>
            <person name="Costa E.P."/>
            <person name="Gomes H.F."/>
            <person name="Moraes J."/>
            <person name="Mota M.B.S."/>
            <person name="Mesquita R.D."/>
            <person name="Alvarenga P.H."/>
            <person name="Alves F."/>
            <person name="Seixas A."/>
            <person name="da Fonseca R.N."/>
            <person name="Fogaca A."/>
            <person name="Logullo C."/>
            <person name="Tanaka A."/>
            <person name="Daffre S."/>
            <person name="Termignoni C."/>
            <person name="Vaz I.S.Jr."/>
            <person name="Oliveira P.L."/>
            <person name="Ribeiro J.M."/>
        </authorList>
    </citation>
    <scope>NUCLEOTIDE SEQUENCE</scope>
    <source>
        <strain evidence="3">Porto Alegre</strain>
    </source>
</reference>
<sequence length="126" mass="14195">MYNIYMHTHNTRTPCPVLGGSLFLSCLVLLSSAQWSHALHFSRGGGCSTSLSSPRKRHIHHNESPYSHAARHTINKRNSSCVCSTEKKKEPTINMTKTKRCLTRNKQVASSSLYTTRQKTHTLQQA</sequence>
<evidence type="ECO:0000256" key="2">
    <source>
        <dbReference type="SAM" id="SignalP"/>
    </source>
</evidence>